<proteinExistence type="inferred from homology"/>
<keyword evidence="1" id="KW-0653">Protein transport</keyword>
<dbReference type="InterPro" id="IPR006900">
    <property type="entry name" value="Sec23/24_helical_dom"/>
</dbReference>
<keyword evidence="1" id="KW-0862">Zinc</keyword>
<organism evidence="6 7">
    <name type="scientific">Vitis vinifera</name>
    <name type="common">Grape</name>
    <dbReference type="NCBI Taxonomy" id="29760"/>
    <lineage>
        <taxon>Eukaryota</taxon>
        <taxon>Viridiplantae</taxon>
        <taxon>Streptophyta</taxon>
        <taxon>Embryophyta</taxon>
        <taxon>Tracheophyta</taxon>
        <taxon>Spermatophyta</taxon>
        <taxon>Magnoliopsida</taxon>
        <taxon>eudicotyledons</taxon>
        <taxon>Gunneridae</taxon>
        <taxon>Pentapetalae</taxon>
        <taxon>rosids</taxon>
        <taxon>Vitales</taxon>
        <taxon>Vitaceae</taxon>
        <taxon>Viteae</taxon>
        <taxon>Vitis</taxon>
    </lineage>
</organism>
<dbReference type="SUPFAM" id="SSF82754">
    <property type="entry name" value="C-terminal, gelsolin-like domain of Sec23/24"/>
    <property type="match status" value="1"/>
</dbReference>
<keyword evidence="1" id="KW-0968">Cytoplasmic vesicle</keyword>
<dbReference type="PANTHER" id="PTHR11141:SF6">
    <property type="entry name" value="PROTEIN TRANSPORT PROTEIN SEC23 A"/>
    <property type="match status" value="1"/>
</dbReference>
<keyword evidence="1" id="KW-0256">Endoplasmic reticulum</keyword>
<evidence type="ECO:0000313" key="7">
    <source>
        <dbReference type="Proteomes" id="UP000288805"/>
    </source>
</evidence>
<evidence type="ECO:0000259" key="3">
    <source>
        <dbReference type="Pfam" id="PF04811"/>
    </source>
</evidence>
<keyword evidence="1" id="KW-0931">ER-Golgi transport</keyword>
<dbReference type="Gene3D" id="3.40.20.10">
    <property type="entry name" value="Severin"/>
    <property type="match status" value="1"/>
</dbReference>
<reference evidence="6 7" key="1">
    <citation type="journal article" date="2018" name="PLoS Genet.">
        <title>Population sequencing reveals clonal diversity and ancestral inbreeding in the grapevine cultivar Chardonnay.</title>
        <authorList>
            <person name="Roach M.J."/>
            <person name="Johnson D.L."/>
            <person name="Bohlmann J."/>
            <person name="van Vuuren H.J."/>
            <person name="Jones S.J."/>
            <person name="Pretorius I.S."/>
            <person name="Schmidt S.A."/>
            <person name="Borneman A.R."/>
        </authorList>
    </citation>
    <scope>NUCLEOTIDE SEQUENCE [LARGE SCALE GENOMIC DNA]</scope>
    <source>
        <strain evidence="7">cv. Chardonnay</strain>
        <tissue evidence="6">Leaf</tissue>
    </source>
</reference>
<dbReference type="AlphaFoldDB" id="A0A438C9R8"/>
<comment type="similarity">
    <text evidence="1">Belongs to the SEC23/SEC24 family. SEC23 subfamily.</text>
</comment>
<dbReference type="Gene3D" id="1.20.120.730">
    <property type="entry name" value="Sec23/Sec24 helical domain"/>
    <property type="match status" value="1"/>
</dbReference>
<dbReference type="Pfam" id="PF04811">
    <property type="entry name" value="Sec23_trunk"/>
    <property type="match status" value="1"/>
</dbReference>
<dbReference type="InterPro" id="IPR029006">
    <property type="entry name" value="ADF-H/Gelsolin-like_dom_sf"/>
</dbReference>
<dbReference type="GO" id="GO:0030127">
    <property type="term" value="C:COPII vesicle coat"/>
    <property type="evidence" value="ECO:0007669"/>
    <property type="project" value="InterPro"/>
</dbReference>
<dbReference type="GO" id="GO:0005789">
    <property type="term" value="C:endoplasmic reticulum membrane"/>
    <property type="evidence" value="ECO:0007669"/>
    <property type="project" value="UniProtKB-SubCell"/>
</dbReference>
<dbReference type="FunFam" id="1.20.120.730:FF:000007">
    <property type="entry name" value="Protein transport protein SEC23"/>
    <property type="match status" value="1"/>
</dbReference>
<comment type="function">
    <text evidence="1">Component of the coat protein complex II (COPII) which promotes the formation of transport vesicles from the endoplasmic reticulum (ER). The coat has two main functions, the physical deformation of the endoplasmic reticulum membrane into vesicles and the selection of cargo molecules.</text>
</comment>
<feature type="compositionally biased region" description="Pro residues" evidence="2">
    <location>
        <begin position="32"/>
        <end position="48"/>
    </location>
</feature>
<dbReference type="Proteomes" id="UP000288805">
    <property type="component" value="Unassembled WGS sequence"/>
</dbReference>
<dbReference type="SUPFAM" id="SSF81995">
    <property type="entry name" value="beta-sandwich domain of Sec23/24"/>
    <property type="match status" value="1"/>
</dbReference>
<dbReference type="EMBL" id="QGNW01002408">
    <property type="protein sequence ID" value="RVW20003.1"/>
    <property type="molecule type" value="Genomic_DNA"/>
</dbReference>
<keyword evidence="1" id="KW-0963">Cytoplasm</keyword>
<dbReference type="InterPro" id="IPR037364">
    <property type="entry name" value="Sec23"/>
</dbReference>
<evidence type="ECO:0000256" key="2">
    <source>
        <dbReference type="SAM" id="MobiDB-lite"/>
    </source>
</evidence>
<dbReference type="FunFam" id="3.40.20.10:FF:000036">
    <property type="entry name" value="Protein transport protein SEC23"/>
    <property type="match status" value="1"/>
</dbReference>
<protein>
    <recommendedName>
        <fullName evidence="1">Protein transport protein SEC23</fullName>
    </recommendedName>
</protein>
<dbReference type="Pfam" id="PF08033">
    <property type="entry name" value="Sec23_BS"/>
    <property type="match status" value="1"/>
</dbReference>
<accession>A0A438C9R8</accession>
<feature type="domain" description="Sec23/Sec24 beta-sandwich" evidence="5">
    <location>
        <begin position="441"/>
        <end position="533"/>
    </location>
</feature>
<dbReference type="Gene3D" id="3.40.50.410">
    <property type="entry name" value="von Willebrand factor, type A domain"/>
    <property type="match status" value="1"/>
</dbReference>
<dbReference type="InterPro" id="IPR036465">
    <property type="entry name" value="vWFA_dom_sf"/>
</dbReference>
<evidence type="ECO:0000259" key="5">
    <source>
        <dbReference type="Pfam" id="PF08033"/>
    </source>
</evidence>
<feature type="compositionally biased region" description="Polar residues" evidence="2">
    <location>
        <begin position="9"/>
        <end position="21"/>
    </location>
</feature>
<dbReference type="CDD" id="cd11280">
    <property type="entry name" value="gelsolin_like"/>
    <property type="match status" value="1"/>
</dbReference>
<evidence type="ECO:0000256" key="1">
    <source>
        <dbReference type="RuleBase" id="RU365030"/>
    </source>
</evidence>
<keyword evidence="1" id="KW-0813">Transport</keyword>
<dbReference type="SUPFAM" id="SSF53300">
    <property type="entry name" value="vWA-like"/>
    <property type="match status" value="1"/>
</dbReference>
<evidence type="ECO:0000259" key="4">
    <source>
        <dbReference type="Pfam" id="PF04815"/>
    </source>
</evidence>
<dbReference type="PANTHER" id="PTHR11141">
    <property type="entry name" value="PROTEIN TRANSPORT PROTEIN SEC23"/>
    <property type="match status" value="1"/>
</dbReference>
<dbReference type="InterPro" id="IPR036180">
    <property type="entry name" value="Gelsolin-like_dom_sf"/>
</dbReference>
<comment type="subcellular location">
    <subcellularLocation>
        <location evidence="1">Cytoplasmic vesicle</location>
        <location evidence="1">COPII-coated vesicle membrane</location>
        <topology evidence="1">Peripheral membrane protein</topology>
        <orientation evidence="1">Cytoplasmic side</orientation>
    </subcellularLocation>
    <subcellularLocation>
        <location evidence="1">Endoplasmic reticulum membrane</location>
        <topology evidence="1">Peripheral membrane protein</topology>
        <orientation evidence="1">Cytoplasmic side</orientation>
    </subcellularLocation>
</comment>
<feature type="domain" description="Sec23/Sec24 helical" evidence="4">
    <location>
        <begin position="547"/>
        <end position="643"/>
    </location>
</feature>
<feature type="region of interest" description="Disordered" evidence="2">
    <location>
        <begin position="1"/>
        <end position="130"/>
    </location>
</feature>
<dbReference type="Gene3D" id="2.60.40.1670">
    <property type="entry name" value="beta-sandwich domain of Sec23/24"/>
    <property type="match status" value="1"/>
</dbReference>
<feature type="compositionally biased region" description="Low complexity" evidence="2">
    <location>
        <begin position="113"/>
        <end position="127"/>
    </location>
</feature>
<name>A0A438C9R8_VITVI</name>
<dbReference type="GO" id="GO:0006886">
    <property type="term" value="P:intracellular protein transport"/>
    <property type="evidence" value="ECO:0007669"/>
    <property type="project" value="InterPro"/>
</dbReference>
<dbReference type="InterPro" id="IPR012990">
    <property type="entry name" value="Beta-sandwich_Sec23_24"/>
</dbReference>
<gene>
    <name evidence="6" type="primary">sec23a_1</name>
    <name evidence="6" type="ORF">CK203_106615</name>
</gene>
<dbReference type="SUPFAM" id="SSF81811">
    <property type="entry name" value="Helical domain of Sec23/24"/>
    <property type="match status" value="1"/>
</dbReference>
<dbReference type="GO" id="GO:0046872">
    <property type="term" value="F:metal ion binding"/>
    <property type="evidence" value="ECO:0007669"/>
    <property type="project" value="UniProtKB-KW"/>
</dbReference>
<dbReference type="Pfam" id="PF04815">
    <property type="entry name" value="Sec23_helical"/>
    <property type="match status" value="1"/>
</dbReference>
<comment type="caution">
    <text evidence="6">The sequence shown here is derived from an EMBL/GenBank/DDBJ whole genome shotgun (WGS) entry which is preliminary data.</text>
</comment>
<feature type="compositionally biased region" description="Polar residues" evidence="2">
    <location>
        <begin position="50"/>
        <end position="66"/>
    </location>
</feature>
<evidence type="ECO:0000313" key="6">
    <source>
        <dbReference type="EMBL" id="RVW20003.1"/>
    </source>
</evidence>
<dbReference type="GO" id="GO:0006888">
    <property type="term" value="P:endoplasmic reticulum to Golgi vesicle-mediated transport"/>
    <property type="evidence" value="ECO:0007669"/>
    <property type="project" value="InterPro"/>
</dbReference>
<keyword evidence="1" id="KW-0479">Metal-binding</keyword>
<dbReference type="InterPro" id="IPR006896">
    <property type="entry name" value="Sec23/24_trunk_dom"/>
</dbReference>
<keyword evidence="1" id="KW-0472">Membrane</keyword>
<sequence>MANPPQPSLGYSGSLTPTQPDAPTLRPEKNSIPPPFPSPVAARFPPPRLQQEQIPSPSTRTPNLLSPVNGVKTGSPIPHLSTPPGPPVFSSPLRPAAVPFRTSPATPQPVAISSSSSLPTSSPPYYSNGSAELQHRVSDATEESLHLEKSPYVLFSADKVLKRKKQANVPSLGFGALVSPGREISPGPQVSGSGAICRNLNGSGGEYVATSKEELLNYPELSSPMVDYVQTGNKRPDECLDEAHLQHLQSSLHAFVDSLPPTTRIGIVLYGRTVSVYDFSEDSFASADVLPGDKSPTQDSLKSLIYGTGIYLSAIHASLPVIHTIFSSLRPYKLNLPEASRDRCLGTAVEVALRIIQGPSAEISRGIVKRSGALKWMEHLGQEAHRQNTVVDILCAGTCPVRVPILQPLAKASGGALVLHDDFGEAFGVNLQRASTRAAGSHGLFEIRCSDDILITQVVGPGEEAHTDAHETFKNDTSLSIQMLSVEETQSFALSMETKGDIKSDYVFFQFAIQYSNVYQADISRVITVRLPTVDSVSAYLGSVQDDVAAVLIAKRTLLQAKNYSDAIDMRATIDERVKDITIKFGSQLPKSKLYRFPKELSVLPEHLFHLRRGPLLGSIVGHEDERSVLRNLFLNASFDLSLRMIAPRCLMHREGGTFEELPAYDLAMQSDAAVVLDHGTDVFIWLGAELAADEGKSASALAACRTLAEELTESRFPAPRILAFKEGSSQARYFVSRLIPAHKDPPYEQEARFPQLRTLTADQRVKLKSSFLHFDDPSFCEWMRGLKLVPPEPS</sequence>
<feature type="domain" description="Sec23/Sec24 trunk" evidence="3">
    <location>
        <begin position="242"/>
        <end position="358"/>
    </location>
</feature>
<dbReference type="InterPro" id="IPR036175">
    <property type="entry name" value="Sec23/24_helical_dom_sf"/>
</dbReference>